<keyword evidence="4" id="KW-1185">Reference proteome</keyword>
<dbReference type="Proteomes" id="UP000078561">
    <property type="component" value="Unassembled WGS sequence"/>
</dbReference>
<feature type="region of interest" description="Disordered" evidence="1">
    <location>
        <begin position="18"/>
        <end position="46"/>
    </location>
</feature>
<protein>
    <recommendedName>
        <fullName evidence="2">Integrase zinc-binding domain-containing protein</fullName>
    </recommendedName>
</protein>
<feature type="region of interest" description="Disordered" evidence="1">
    <location>
        <begin position="376"/>
        <end position="412"/>
    </location>
</feature>
<dbReference type="AlphaFoldDB" id="A0A168NP18"/>
<sequence length="538" mass="59957">MDSPAITLQHAPHVVDPQRHHHYHHPNAPTSLFQPHLHHHHPTQSHFHYTSDYGIDETRFYPHQQQVQTTQHPYHSYLATPSSTTADDTLTSGGGVSNNSPFDDENQLPTPEEFRAIVDDYLNNLSPKKRDKALVDQHRYYLIQQVLRDPRNTAISTAQFRFWVKKMFQLQVGTLDIICHDNKPVAVKEQIYDILVRAHREAHHGGRDKTSALVRRKFSWIPKELVARFVRHCPFCITRRNGGQSPNPMKINSPQSYPYSTSATPVIMAATTPSQGNVTQLPNLDHGSSIMCTPTFKEESDVSTSSGPPSAENGYENSPHYVAMPYNATSDSSRRSSYFHYDREEDDFLNSYSYDSHANFQPTSSLATMMGFRSASSSTTTNTTASQQQSNNSNVSSLLPPPPSASSMSSQPYHQTNLLHHTAPNQRHSSPTLFYHQQNYMYASYPNSSYYPNMLGITPCGGGDGNHAERQPTAPFSPPPPQPSSSSSSATQPHPVSVALLDHQGDSQPPYFNATNHLVNYAISHPDPAVAAFGSADL</sequence>
<feature type="domain" description="Integrase zinc-binding" evidence="2">
    <location>
        <begin position="190"/>
        <end position="240"/>
    </location>
</feature>
<gene>
    <name evidence="3" type="primary">ABSGL_06653.1 scaffold 8661</name>
</gene>
<dbReference type="Gene3D" id="1.10.340.70">
    <property type="match status" value="1"/>
</dbReference>
<dbReference type="EMBL" id="LT553497">
    <property type="protein sequence ID" value="SAM00917.1"/>
    <property type="molecule type" value="Genomic_DNA"/>
</dbReference>
<dbReference type="STRING" id="4829.A0A168NP18"/>
<accession>A0A168NP18</accession>
<feature type="compositionally biased region" description="Low complexity" evidence="1">
    <location>
        <begin position="484"/>
        <end position="493"/>
    </location>
</feature>
<evidence type="ECO:0000256" key="1">
    <source>
        <dbReference type="SAM" id="MobiDB-lite"/>
    </source>
</evidence>
<organism evidence="3">
    <name type="scientific">Absidia glauca</name>
    <name type="common">Pin mould</name>
    <dbReference type="NCBI Taxonomy" id="4829"/>
    <lineage>
        <taxon>Eukaryota</taxon>
        <taxon>Fungi</taxon>
        <taxon>Fungi incertae sedis</taxon>
        <taxon>Mucoromycota</taxon>
        <taxon>Mucoromycotina</taxon>
        <taxon>Mucoromycetes</taxon>
        <taxon>Mucorales</taxon>
        <taxon>Cunninghamellaceae</taxon>
        <taxon>Absidia</taxon>
    </lineage>
</organism>
<dbReference type="InParanoid" id="A0A168NP18"/>
<name>A0A168NP18_ABSGL</name>
<dbReference type="Pfam" id="PF17921">
    <property type="entry name" value="Integrase_H2C2"/>
    <property type="match status" value="1"/>
</dbReference>
<feature type="region of interest" description="Disordered" evidence="1">
    <location>
        <begin position="80"/>
        <end position="106"/>
    </location>
</feature>
<feature type="compositionally biased region" description="Polar residues" evidence="1">
    <location>
        <begin position="80"/>
        <end position="101"/>
    </location>
</feature>
<feature type="region of interest" description="Disordered" evidence="1">
    <location>
        <begin position="462"/>
        <end position="493"/>
    </location>
</feature>
<proteinExistence type="predicted"/>
<evidence type="ECO:0000313" key="3">
    <source>
        <dbReference type="EMBL" id="SAM00917.1"/>
    </source>
</evidence>
<dbReference type="OrthoDB" id="2499658at2759"/>
<evidence type="ECO:0000259" key="2">
    <source>
        <dbReference type="Pfam" id="PF17921"/>
    </source>
</evidence>
<reference evidence="3" key="1">
    <citation type="submission" date="2016-04" db="EMBL/GenBank/DDBJ databases">
        <authorList>
            <person name="Evans L.H."/>
            <person name="Alamgir A."/>
            <person name="Owens N."/>
            <person name="Weber N.D."/>
            <person name="Virtaneva K."/>
            <person name="Barbian K."/>
            <person name="Babar A."/>
            <person name="Rosenke K."/>
        </authorList>
    </citation>
    <scope>NUCLEOTIDE SEQUENCE [LARGE SCALE GENOMIC DNA]</scope>
    <source>
        <strain evidence="3">CBS 101.48</strain>
    </source>
</reference>
<evidence type="ECO:0000313" key="4">
    <source>
        <dbReference type="Proteomes" id="UP000078561"/>
    </source>
</evidence>
<feature type="compositionally biased region" description="Low complexity" evidence="1">
    <location>
        <begin position="376"/>
        <end position="398"/>
    </location>
</feature>
<dbReference type="InterPro" id="IPR041588">
    <property type="entry name" value="Integrase_H2C2"/>
</dbReference>
<feature type="region of interest" description="Disordered" evidence="1">
    <location>
        <begin position="296"/>
        <end position="334"/>
    </location>
</feature>